<dbReference type="VEuPathDB" id="VectorBase:BGLAX_034657"/>
<proteinExistence type="inferred from homology"/>
<feature type="transmembrane region" description="Helical" evidence="10">
    <location>
        <begin position="413"/>
        <end position="435"/>
    </location>
</feature>
<feature type="transmembrane region" description="Helical" evidence="10">
    <location>
        <begin position="334"/>
        <end position="359"/>
    </location>
</feature>
<dbReference type="CDD" id="cd00637">
    <property type="entry name" value="7tm_classA_rhodopsin-like"/>
    <property type="match status" value="2"/>
</dbReference>
<evidence type="ECO:0000256" key="3">
    <source>
        <dbReference type="ARBA" id="ARBA00022692"/>
    </source>
</evidence>
<dbReference type="PROSITE" id="PS50262">
    <property type="entry name" value="G_PROTEIN_RECEP_F1_2"/>
    <property type="match status" value="2"/>
</dbReference>
<dbReference type="GO" id="GO:0030425">
    <property type="term" value="C:dendrite"/>
    <property type="evidence" value="ECO:0007669"/>
    <property type="project" value="TreeGrafter"/>
</dbReference>
<dbReference type="GO" id="GO:0045202">
    <property type="term" value="C:synapse"/>
    <property type="evidence" value="ECO:0007669"/>
    <property type="project" value="GOC"/>
</dbReference>
<dbReference type="PRINTS" id="PR00237">
    <property type="entry name" value="GPCRRHODOPSN"/>
</dbReference>
<dbReference type="EnsemblMetazoa" id="BGLB039040-RA">
    <property type="protein sequence ID" value="BGLB039040-PA"/>
    <property type="gene ID" value="BGLB039040"/>
</dbReference>
<feature type="domain" description="G-protein coupled receptors family 1 profile" evidence="11">
    <location>
        <begin position="1"/>
        <end position="73"/>
    </location>
</feature>
<feature type="transmembrane region" description="Helical" evidence="10">
    <location>
        <begin position="38"/>
        <end position="56"/>
    </location>
</feature>
<dbReference type="VEuPathDB" id="VectorBase:BGLAX_036655"/>
<feature type="domain" description="G-protein coupled receptors family 1 profile" evidence="11">
    <location>
        <begin position="350"/>
        <end position="721"/>
    </location>
</feature>
<dbReference type="VEuPathDB" id="VectorBase:BGLB039040"/>
<feature type="transmembrane region" description="Helical" evidence="10">
    <location>
        <begin position="380"/>
        <end position="401"/>
    </location>
</feature>
<feature type="transmembrane region" description="Helical" evidence="10">
    <location>
        <begin position="486"/>
        <end position="511"/>
    </location>
</feature>
<evidence type="ECO:0000256" key="6">
    <source>
        <dbReference type="ARBA" id="ARBA00023136"/>
    </source>
</evidence>
<gene>
    <name evidence="12" type="primary">106061687</name>
</gene>
<dbReference type="AlphaFoldDB" id="A0A2C9M670"/>
<evidence type="ECO:0000313" key="13">
    <source>
        <dbReference type="Proteomes" id="UP000076420"/>
    </source>
</evidence>
<keyword evidence="8 9" id="KW-0807">Transducer</keyword>
<evidence type="ECO:0000256" key="5">
    <source>
        <dbReference type="ARBA" id="ARBA00023040"/>
    </source>
</evidence>
<comment type="subcellular location">
    <subcellularLocation>
        <location evidence="1">Cell membrane</location>
        <topology evidence="1">Multi-pass membrane protein</topology>
    </subcellularLocation>
</comment>
<evidence type="ECO:0000256" key="4">
    <source>
        <dbReference type="ARBA" id="ARBA00022989"/>
    </source>
</evidence>
<keyword evidence="4 10" id="KW-1133">Transmembrane helix</keyword>
<dbReference type="GO" id="GO:0007268">
    <property type="term" value="P:chemical synaptic transmission"/>
    <property type="evidence" value="ECO:0007669"/>
    <property type="project" value="TreeGrafter"/>
</dbReference>
<evidence type="ECO:0000256" key="2">
    <source>
        <dbReference type="ARBA" id="ARBA00022475"/>
    </source>
</evidence>
<dbReference type="KEGG" id="bgt:106061687"/>
<keyword evidence="7 9" id="KW-0675">Receptor</keyword>
<dbReference type="GO" id="GO:0030594">
    <property type="term" value="F:neurotransmitter receptor activity"/>
    <property type="evidence" value="ECO:0007669"/>
    <property type="project" value="TreeGrafter"/>
</dbReference>
<reference evidence="12" key="1">
    <citation type="submission" date="2020-05" db="UniProtKB">
        <authorList>
            <consortium name="EnsemblMetazoa"/>
        </authorList>
    </citation>
    <scope>IDENTIFICATION</scope>
    <source>
        <strain evidence="12">BB02</strain>
    </source>
</reference>
<keyword evidence="2" id="KW-1003">Cell membrane</keyword>
<dbReference type="VEuPathDB" id="VectorBase:BGLAX_043450"/>
<dbReference type="InterPro" id="IPR017452">
    <property type="entry name" value="GPCR_Rhodpsn_7TM"/>
</dbReference>
<evidence type="ECO:0000256" key="9">
    <source>
        <dbReference type="RuleBase" id="RU000688"/>
    </source>
</evidence>
<dbReference type="Proteomes" id="UP000076420">
    <property type="component" value="Unassembled WGS sequence"/>
</dbReference>
<keyword evidence="5 9" id="KW-0297">G-protein coupled receptor</keyword>
<keyword evidence="6 10" id="KW-0472">Membrane</keyword>
<feature type="transmembrane region" description="Helical" evidence="10">
    <location>
        <begin position="698"/>
        <end position="718"/>
    </location>
</feature>
<protein>
    <recommendedName>
        <fullName evidence="11">G-protein coupled receptors family 1 profile domain-containing protein</fullName>
    </recommendedName>
</protein>
<feature type="transmembrane region" description="Helical" evidence="10">
    <location>
        <begin position="456"/>
        <end position="480"/>
    </location>
</feature>
<sequence>MASFVVVELVVGAYLMPVSILGADSFRLGSGMCDAQSFIYYWICALTLFHMTILAVDRYLAVCHPLVYRLFTTYHAFIAEVRFFLKRKRLHTYNVKKSSVDLDTIDKTEDIDTVDKTEDLDNVGKTDDIDTVDKTEDLDTVGKTEDLDTVDKTEDLDTVDKTENLDTEDKTDLDDTVDKTEDLDTVDKTEDLDTVDKTEDLDTVDKTEDLDTIDKTEDPETVDKTENLDTVDKTEDLDTVDKTEDLDTVDKTEDLDTVDKTEDLDTIDKTDDLDTVDKTEDLDTVNKMEQTGNNLPTSLGLKTKKLSQGEASQKLNETDCLPSMSSGLDISTYAVIYVLISSIIMFAVISNLIIFVAMVRSIYLTTVKNRSFSSITKVQMASFVVVELIVGAYLMPVSMVGADSFRLGYNMCIAQSFLGFWICALTLFHMTILALDRYLAVCHPLVYRLFTTYHAFIAVALTWIILFILCATVALVKTFLKQISFYFTLFFYFVVYLVPILGAIILYALILREVRCFLRRKSLYTYNVKRSSVKSMREGLDTLDKTEDIDIVDKTEYLDTVDKTEYLDTVDKTEDIDIVDKTEDIDIVDKTEDLDTVDKTEDLDTVDKTEDLDTVDKTEDLDTVDKREDLDTVDKTEDLDTVDKTEDLDTVDKTEHLDTVDKTEHLDTVDKRHVHHSSRLYYRRNTEPIISKRAHLKAFRYVGGIIFLSFAWWLPMLITSQ</sequence>
<dbReference type="SUPFAM" id="SSF81321">
    <property type="entry name" value="Family A G protein-coupled receptor-like"/>
    <property type="match status" value="2"/>
</dbReference>
<dbReference type="Gene3D" id="1.20.1070.10">
    <property type="entry name" value="Rhodopsin 7-helix transmembrane proteins"/>
    <property type="match status" value="2"/>
</dbReference>
<evidence type="ECO:0000313" key="12">
    <source>
        <dbReference type="EnsemblMetazoa" id="BGLB039040-PA"/>
    </source>
</evidence>
<organism evidence="12 13">
    <name type="scientific">Biomphalaria glabrata</name>
    <name type="common">Bloodfluke planorb</name>
    <name type="synonym">Freshwater snail</name>
    <dbReference type="NCBI Taxonomy" id="6526"/>
    <lineage>
        <taxon>Eukaryota</taxon>
        <taxon>Metazoa</taxon>
        <taxon>Spiralia</taxon>
        <taxon>Lophotrochozoa</taxon>
        <taxon>Mollusca</taxon>
        <taxon>Gastropoda</taxon>
        <taxon>Heterobranchia</taxon>
        <taxon>Euthyneura</taxon>
        <taxon>Panpulmonata</taxon>
        <taxon>Hygrophila</taxon>
        <taxon>Lymnaeoidea</taxon>
        <taxon>Planorbidae</taxon>
        <taxon>Biomphalaria</taxon>
    </lineage>
</organism>
<dbReference type="PANTHER" id="PTHR24247:SF212">
    <property type="entry name" value="PARIETOPSIN"/>
    <property type="match status" value="1"/>
</dbReference>
<accession>A0A2C9M670</accession>
<evidence type="ECO:0000256" key="1">
    <source>
        <dbReference type="ARBA" id="ARBA00004651"/>
    </source>
</evidence>
<dbReference type="GO" id="GO:0004993">
    <property type="term" value="F:G protein-coupled serotonin receptor activity"/>
    <property type="evidence" value="ECO:0007669"/>
    <property type="project" value="TreeGrafter"/>
</dbReference>
<dbReference type="GO" id="GO:0005886">
    <property type="term" value="C:plasma membrane"/>
    <property type="evidence" value="ECO:0007669"/>
    <property type="project" value="UniProtKB-SubCell"/>
</dbReference>
<comment type="similarity">
    <text evidence="9">Belongs to the G-protein coupled receptor 1 family.</text>
</comment>
<evidence type="ECO:0000259" key="11">
    <source>
        <dbReference type="PROSITE" id="PS50262"/>
    </source>
</evidence>
<evidence type="ECO:0000256" key="10">
    <source>
        <dbReference type="SAM" id="Phobius"/>
    </source>
</evidence>
<dbReference type="Pfam" id="PF00001">
    <property type="entry name" value="7tm_1"/>
    <property type="match status" value="2"/>
</dbReference>
<evidence type="ECO:0000256" key="8">
    <source>
        <dbReference type="ARBA" id="ARBA00023224"/>
    </source>
</evidence>
<evidence type="ECO:0000256" key="7">
    <source>
        <dbReference type="ARBA" id="ARBA00023170"/>
    </source>
</evidence>
<keyword evidence="3 9" id="KW-0812">Transmembrane</keyword>
<name>A0A2C9M670_BIOGL</name>
<dbReference type="PANTHER" id="PTHR24247">
    <property type="entry name" value="5-HYDROXYTRYPTAMINE RECEPTOR"/>
    <property type="match status" value="1"/>
</dbReference>
<dbReference type="GO" id="GO:0007187">
    <property type="term" value="P:G protein-coupled receptor signaling pathway, coupled to cyclic nucleotide second messenger"/>
    <property type="evidence" value="ECO:0007669"/>
    <property type="project" value="TreeGrafter"/>
</dbReference>
<dbReference type="PROSITE" id="PS00237">
    <property type="entry name" value="G_PROTEIN_RECEP_F1_1"/>
    <property type="match status" value="1"/>
</dbReference>
<dbReference type="InterPro" id="IPR000276">
    <property type="entry name" value="GPCR_Rhodpsn"/>
</dbReference>